<dbReference type="EMBL" id="HBUF01094052">
    <property type="protein sequence ID" value="CAG6636404.1"/>
    <property type="molecule type" value="Transcribed_RNA"/>
</dbReference>
<sequence length="105" mass="12387">MTGPNRQRCHRVHVGIRKHTRWKPLPGTSEVQSFPLTIRPSSIDVFVTIFSKFSTDVSNFLRTTDWTNLATTCCEILRKIYIYFLERNNWQLCVQILTKILIFKL</sequence>
<dbReference type="EMBL" id="HBUF01094051">
    <property type="protein sequence ID" value="CAG6636403.1"/>
    <property type="molecule type" value="Transcribed_RNA"/>
</dbReference>
<proteinExistence type="predicted"/>
<dbReference type="EMBL" id="HBUF01094053">
    <property type="protein sequence ID" value="CAG6636405.1"/>
    <property type="molecule type" value="Transcribed_RNA"/>
</dbReference>
<protein>
    <submittedName>
        <fullName evidence="1">Uncharacterized protein</fullName>
    </submittedName>
</protein>
<organism evidence="1">
    <name type="scientific">Cacopsylla melanoneura</name>
    <dbReference type="NCBI Taxonomy" id="428564"/>
    <lineage>
        <taxon>Eukaryota</taxon>
        <taxon>Metazoa</taxon>
        <taxon>Ecdysozoa</taxon>
        <taxon>Arthropoda</taxon>
        <taxon>Hexapoda</taxon>
        <taxon>Insecta</taxon>
        <taxon>Pterygota</taxon>
        <taxon>Neoptera</taxon>
        <taxon>Paraneoptera</taxon>
        <taxon>Hemiptera</taxon>
        <taxon>Sternorrhyncha</taxon>
        <taxon>Psylloidea</taxon>
        <taxon>Psyllidae</taxon>
        <taxon>Psyllinae</taxon>
        <taxon>Cacopsylla</taxon>
    </lineage>
</organism>
<dbReference type="AlphaFoldDB" id="A0A8D8QRX3"/>
<evidence type="ECO:0000313" key="1">
    <source>
        <dbReference type="EMBL" id="CAG6636405.1"/>
    </source>
</evidence>
<accession>A0A8D8QRX3</accession>
<reference evidence="1" key="1">
    <citation type="submission" date="2021-05" db="EMBL/GenBank/DDBJ databases">
        <authorList>
            <person name="Alioto T."/>
            <person name="Alioto T."/>
            <person name="Gomez Garrido J."/>
        </authorList>
    </citation>
    <scope>NUCLEOTIDE SEQUENCE</scope>
</reference>
<dbReference type="EMBL" id="HBUF01430539">
    <property type="protein sequence ID" value="CAG6741874.1"/>
    <property type="molecule type" value="Transcribed_RNA"/>
</dbReference>
<dbReference type="EMBL" id="HBUF01430538">
    <property type="protein sequence ID" value="CAG6741873.1"/>
    <property type="molecule type" value="Transcribed_RNA"/>
</dbReference>
<name>A0A8D8QRX3_9HEMI</name>
<dbReference type="EMBL" id="HBUF01312639">
    <property type="protein sequence ID" value="CAG6693459.1"/>
    <property type="molecule type" value="Transcribed_RNA"/>
</dbReference>